<keyword evidence="1" id="KW-0812">Transmembrane</keyword>
<organism evidence="3 4">
    <name type="scientific">Lactuca sativa</name>
    <name type="common">Garden lettuce</name>
    <dbReference type="NCBI Taxonomy" id="4236"/>
    <lineage>
        <taxon>Eukaryota</taxon>
        <taxon>Viridiplantae</taxon>
        <taxon>Streptophyta</taxon>
        <taxon>Embryophyta</taxon>
        <taxon>Tracheophyta</taxon>
        <taxon>Spermatophyta</taxon>
        <taxon>Magnoliopsida</taxon>
        <taxon>eudicotyledons</taxon>
        <taxon>Gunneridae</taxon>
        <taxon>Pentapetalae</taxon>
        <taxon>asterids</taxon>
        <taxon>campanulids</taxon>
        <taxon>Asterales</taxon>
        <taxon>Asteraceae</taxon>
        <taxon>Cichorioideae</taxon>
        <taxon>Cichorieae</taxon>
        <taxon>Lactucinae</taxon>
        <taxon>Lactuca</taxon>
    </lineage>
</organism>
<evidence type="ECO:0000256" key="1">
    <source>
        <dbReference type="SAM" id="Phobius"/>
    </source>
</evidence>
<proteinExistence type="predicted"/>
<protein>
    <recommendedName>
        <fullName evidence="2">TFIIS N-terminal domain-containing protein</fullName>
    </recommendedName>
</protein>
<accession>A0A9R1W8M4</accession>
<evidence type="ECO:0000259" key="2">
    <source>
        <dbReference type="Pfam" id="PF08711"/>
    </source>
</evidence>
<reference evidence="3 4" key="1">
    <citation type="journal article" date="2017" name="Nat. Commun.">
        <title>Genome assembly with in vitro proximity ligation data and whole-genome triplication in lettuce.</title>
        <authorList>
            <person name="Reyes-Chin-Wo S."/>
            <person name="Wang Z."/>
            <person name="Yang X."/>
            <person name="Kozik A."/>
            <person name="Arikit S."/>
            <person name="Song C."/>
            <person name="Xia L."/>
            <person name="Froenicke L."/>
            <person name="Lavelle D.O."/>
            <person name="Truco M.J."/>
            <person name="Xia R."/>
            <person name="Zhu S."/>
            <person name="Xu C."/>
            <person name="Xu H."/>
            <person name="Xu X."/>
            <person name="Cox K."/>
            <person name="Korf I."/>
            <person name="Meyers B.C."/>
            <person name="Michelmore R.W."/>
        </authorList>
    </citation>
    <scope>NUCLEOTIDE SEQUENCE [LARGE SCALE GENOMIC DNA]</scope>
    <source>
        <strain evidence="4">cv. Salinas</strain>
        <tissue evidence="3">Seedlings</tissue>
    </source>
</reference>
<dbReference type="GO" id="GO:0009742">
    <property type="term" value="P:brassinosteroid mediated signaling pathway"/>
    <property type="evidence" value="ECO:0007669"/>
    <property type="project" value="InterPro"/>
</dbReference>
<dbReference type="PANTHER" id="PTHR47350">
    <property type="entry name" value="PROTEIN IWS1 HOMOLOG 1"/>
    <property type="match status" value="1"/>
</dbReference>
<evidence type="ECO:0000313" key="4">
    <source>
        <dbReference type="Proteomes" id="UP000235145"/>
    </source>
</evidence>
<dbReference type="Proteomes" id="UP000235145">
    <property type="component" value="Unassembled WGS sequence"/>
</dbReference>
<dbReference type="PANTHER" id="PTHR47350:SF4">
    <property type="entry name" value="PROTEIN IWS1 HOMOLOG 1"/>
    <property type="match status" value="1"/>
</dbReference>
<dbReference type="AlphaFoldDB" id="A0A9R1W8M4"/>
<keyword evidence="1" id="KW-1133">Transmembrane helix</keyword>
<dbReference type="Gene3D" id="1.20.930.10">
    <property type="entry name" value="Conserved domain common to transcription factors TFIIS, elongin A, CRSP70"/>
    <property type="match status" value="1"/>
</dbReference>
<dbReference type="Pfam" id="PF08711">
    <property type="entry name" value="Med26"/>
    <property type="match status" value="1"/>
</dbReference>
<dbReference type="InterPro" id="IPR044204">
    <property type="entry name" value="IWS1/2"/>
</dbReference>
<feature type="domain" description="TFIIS N-terminal" evidence="2">
    <location>
        <begin position="96"/>
        <end position="132"/>
    </location>
</feature>
<dbReference type="InterPro" id="IPR017923">
    <property type="entry name" value="TFIIS_N"/>
</dbReference>
<comment type="caution">
    <text evidence="3">The sequence shown here is derived from an EMBL/GenBank/DDBJ whole genome shotgun (WGS) entry which is preliminary data.</text>
</comment>
<dbReference type="EMBL" id="NBSK02000003">
    <property type="protein sequence ID" value="KAJ0217868.1"/>
    <property type="molecule type" value="Genomic_DNA"/>
</dbReference>
<gene>
    <name evidence="3" type="ORF">LSAT_V11C300147580</name>
</gene>
<evidence type="ECO:0000313" key="3">
    <source>
        <dbReference type="EMBL" id="KAJ0217868.1"/>
    </source>
</evidence>
<keyword evidence="4" id="KW-1185">Reference proteome</keyword>
<dbReference type="GO" id="GO:0032784">
    <property type="term" value="P:regulation of DNA-templated transcription elongation"/>
    <property type="evidence" value="ECO:0007669"/>
    <property type="project" value="InterPro"/>
</dbReference>
<keyword evidence="1" id="KW-0472">Membrane</keyword>
<feature type="transmembrane region" description="Helical" evidence="1">
    <location>
        <begin position="63"/>
        <end position="86"/>
    </location>
</feature>
<name>A0A9R1W8M4_LACSA</name>
<sequence length="140" mass="16003">MISIIVYSRDVNAHGKRKENQTTFKPHGVDEVRVGMHGGLGYQGLTAAKATGFANPGLANSLSILWCLWTTLLTIVLEIHMVIHMFSIDLDQYDRREQLKKSRLRKVIMFLSKSDEETTSNRKLAKDFVDKWVSDMCKME</sequence>
<dbReference type="InterPro" id="IPR035441">
    <property type="entry name" value="TFIIS/LEDGF_dom_sf"/>
</dbReference>